<keyword evidence="3 6" id="KW-0540">Nuclease</keyword>
<keyword evidence="5 6" id="KW-0378">Hydrolase</keyword>
<evidence type="ECO:0000256" key="6">
    <source>
        <dbReference type="HAMAP-Rule" id="MF_01468"/>
    </source>
</evidence>
<dbReference type="CDD" id="cd00593">
    <property type="entry name" value="RIBOc"/>
    <property type="match status" value="1"/>
</dbReference>
<keyword evidence="6" id="KW-0694">RNA-binding</keyword>
<dbReference type="RefSeq" id="WP_262655436.1">
    <property type="nucleotide sequence ID" value="NZ_JAOQKE010000019.1"/>
</dbReference>
<dbReference type="PIRSF" id="PIRSF005520">
    <property type="entry name" value="UCP005520"/>
    <property type="match status" value="1"/>
</dbReference>
<comment type="function">
    <text evidence="6">Involved in correct processing of both the 5' and 3' ends of 23S rRNA precursor. Processes 30S rRNA precursor transcript even in absence of ribonuclease 3 (Rnc); Rnc processes 30S rRNA into smaller rRNA precursors.</text>
</comment>
<evidence type="ECO:0000259" key="7">
    <source>
        <dbReference type="SMART" id="SM00535"/>
    </source>
</evidence>
<dbReference type="PANTHER" id="PTHR34276">
    <property type="entry name" value="MINI-RIBONUCLEASE 3"/>
    <property type="match status" value="1"/>
</dbReference>
<dbReference type="PANTHER" id="PTHR34276:SF1">
    <property type="entry name" value="MINI-RIBONUCLEASE 3"/>
    <property type="match status" value="1"/>
</dbReference>
<dbReference type="Proteomes" id="UP001652338">
    <property type="component" value="Unassembled WGS sequence"/>
</dbReference>
<organism evidence="8 9">
    <name type="scientific">Muricoprocola aceti</name>
    <dbReference type="NCBI Taxonomy" id="2981772"/>
    <lineage>
        <taxon>Bacteria</taxon>
        <taxon>Bacillati</taxon>
        <taxon>Bacillota</taxon>
        <taxon>Clostridia</taxon>
        <taxon>Lachnospirales</taxon>
        <taxon>Lachnospiraceae</taxon>
        <taxon>Muricoprocola</taxon>
    </lineage>
</organism>
<dbReference type="Gene3D" id="1.10.1520.10">
    <property type="entry name" value="Ribonuclease III domain"/>
    <property type="match status" value="1"/>
</dbReference>
<feature type="domain" description="RNase III" evidence="7">
    <location>
        <begin position="4"/>
        <end position="139"/>
    </location>
</feature>
<evidence type="ECO:0000313" key="9">
    <source>
        <dbReference type="Proteomes" id="UP001652338"/>
    </source>
</evidence>
<comment type="similarity">
    <text evidence="6">Belongs to the MrnC RNase family.</text>
</comment>
<dbReference type="InterPro" id="IPR008226">
    <property type="entry name" value="Mini3_fam"/>
</dbReference>
<reference evidence="8 9" key="1">
    <citation type="journal article" date="2021" name="ISME Commun">
        <title>Automated analysis of genomic sequences facilitates high-throughput and comprehensive description of bacteria.</title>
        <authorList>
            <person name="Hitch T.C.A."/>
        </authorList>
    </citation>
    <scope>NUCLEOTIDE SEQUENCE [LARGE SCALE GENOMIC DNA]</scope>
    <source>
        <strain evidence="8 9">Sanger_29</strain>
    </source>
</reference>
<name>A0ABT2SNR0_9FIRM</name>
<dbReference type="Pfam" id="PF00636">
    <property type="entry name" value="Ribonuclease_3"/>
    <property type="match status" value="1"/>
</dbReference>
<keyword evidence="6" id="KW-0699">rRNA-binding</keyword>
<dbReference type="InterPro" id="IPR000999">
    <property type="entry name" value="RNase_III_dom"/>
</dbReference>
<dbReference type="HAMAP" id="MF_01468">
    <property type="entry name" value="RNase_Mini_III"/>
    <property type="match status" value="1"/>
</dbReference>
<proteinExistence type="inferred from homology"/>
<keyword evidence="4 6" id="KW-0255">Endonuclease</keyword>
<dbReference type="SUPFAM" id="SSF69065">
    <property type="entry name" value="RNase III domain-like"/>
    <property type="match status" value="1"/>
</dbReference>
<evidence type="ECO:0000256" key="4">
    <source>
        <dbReference type="ARBA" id="ARBA00022759"/>
    </source>
</evidence>
<dbReference type="EC" id="3.1.26.-" evidence="6"/>
<feature type="active site" evidence="6">
    <location>
        <position position="30"/>
    </location>
</feature>
<keyword evidence="6" id="KW-0460">Magnesium</keyword>
<evidence type="ECO:0000313" key="8">
    <source>
        <dbReference type="EMBL" id="MCU6726164.1"/>
    </source>
</evidence>
<keyword evidence="9" id="KW-1185">Reference proteome</keyword>
<dbReference type="EMBL" id="JAOQKE010000019">
    <property type="protein sequence ID" value="MCU6726164.1"/>
    <property type="molecule type" value="Genomic_DNA"/>
</dbReference>
<protein>
    <recommendedName>
        <fullName evidence="6">Mini-ribonuclease 3</fullName>
        <shortName evidence="6">Mini-3</shortName>
        <shortName evidence="6">Mini-RNase 3</shortName>
        <ecNumber evidence="6">3.1.26.-</ecNumber>
    </recommendedName>
    <alternativeName>
        <fullName evidence="6">Mini-RNase III</fullName>
        <shortName evidence="6">Mini-III</shortName>
    </alternativeName>
</protein>
<comment type="caution">
    <text evidence="8">The sequence shown here is derived from an EMBL/GenBank/DDBJ whole genome shotgun (WGS) entry which is preliminary data.</text>
</comment>
<evidence type="ECO:0000256" key="5">
    <source>
        <dbReference type="ARBA" id="ARBA00022801"/>
    </source>
</evidence>
<keyword evidence="1 6" id="KW-0690">Ribosome biogenesis</keyword>
<evidence type="ECO:0000256" key="1">
    <source>
        <dbReference type="ARBA" id="ARBA00022517"/>
    </source>
</evidence>
<dbReference type="SMART" id="SM00535">
    <property type="entry name" value="RIBOc"/>
    <property type="match status" value="1"/>
</dbReference>
<evidence type="ECO:0000256" key="3">
    <source>
        <dbReference type="ARBA" id="ARBA00022722"/>
    </source>
</evidence>
<comment type="cofactor">
    <cofactor evidence="6">
        <name>Mg(2+)</name>
        <dbReference type="ChEBI" id="CHEBI:18420"/>
    </cofactor>
</comment>
<comment type="subunit">
    <text evidence="6">Homodimer.</text>
</comment>
<sequence length="154" mass="17985">MNQDYLEVQMHLEEKDLRQYSPLVLAYIGDGVFELIIRTIMVRQDNSPVQKLHRRTSTLVKAENQAEMIDRMMEHLTEEEVAVYRRGRNARSCTKAKNASTGTYRKATGFEALIGYLYLQKKTERIIDLVKIGLEGEDFKRVDTHNHHGEHKEH</sequence>
<keyword evidence="6" id="KW-0963">Cytoplasm</keyword>
<evidence type="ECO:0000256" key="2">
    <source>
        <dbReference type="ARBA" id="ARBA00022552"/>
    </source>
</evidence>
<dbReference type="InterPro" id="IPR036389">
    <property type="entry name" value="RNase_III_sf"/>
</dbReference>
<gene>
    <name evidence="6" type="primary">mrnC</name>
    <name evidence="8" type="ORF">OCV47_12580</name>
</gene>
<accession>A0ABT2SNR0</accession>
<comment type="subcellular location">
    <subcellularLocation>
        <location evidence="6">Cytoplasm</location>
    </subcellularLocation>
</comment>
<keyword evidence="2 6" id="KW-0698">rRNA processing</keyword>